<keyword evidence="2" id="KW-0813">Transport</keyword>
<evidence type="ECO:0000256" key="2">
    <source>
        <dbReference type="ARBA" id="ARBA00022448"/>
    </source>
</evidence>
<protein>
    <submittedName>
        <fullName evidence="12">Cation/H+ exchanger</fullName>
    </submittedName>
</protein>
<evidence type="ECO:0000256" key="6">
    <source>
        <dbReference type="ARBA" id="ARBA00023053"/>
    </source>
</evidence>
<evidence type="ECO:0000256" key="3">
    <source>
        <dbReference type="ARBA" id="ARBA00022449"/>
    </source>
</evidence>
<feature type="transmembrane region" description="Helical" evidence="10">
    <location>
        <begin position="199"/>
        <end position="217"/>
    </location>
</feature>
<dbReference type="PANTHER" id="PTHR43562:SF3">
    <property type="entry name" value="SODIUM ION_PROTON EXCHANGER (EUROFUNG)"/>
    <property type="match status" value="1"/>
</dbReference>
<evidence type="ECO:0000313" key="13">
    <source>
        <dbReference type="Proteomes" id="UP000807353"/>
    </source>
</evidence>
<dbReference type="PANTHER" id="PTHR43562">
    <property type="entry name" value="NAPA-TYPE SODIUM/HYDROGEN ANTIPORTER"/>
    <property type="match status" value="1"/>
</dbReference>
<feature type="transmembrane region" description="Helical" evidence="10">
    <location>
        <begin position="301"/>
        <end position="327"/>
    </location>
</feature>
<feature type="transmembrane region" description="Helical" evidence="10">
    <location>
        <begin position="94"/>
        <end position="116"/>
    </location>
</feature>
<feature type="transmembrane region" description="Helical" evidence="10">
    <location>
        <begin position="21"/>
        <end position="48"/>
    </location>
</feature>
<dbReference type="GO" id="GO:0015297">
    <property type="term" value="F:antiporter activity"/>
    <property type="evidence" value="ECO:0007669"/>
    <property type="project" value="UniProtKB-KW"/>
</dbReference>
<accession>A0A9P5Y6T3</accession>
<evidence type="ECO:0000256" key="8">
    <source>
        <dbReference type="ARBA" id="ARBA00023136"/>
    </source>
</evidence>
<evidence type="ECO:0000256" key="1">
    <source>
        <dbReference type="ARBA" id="ARBA00004141"/>
    </source>
</evidence>
<dbReference type="OrthoDB" id="1288932at2759"/>
<evidence type="ECO:0000256" key="10">
    <source>
        <dbReference type="SAM" id="Phobius"/>
    </source>
</evidence>
<feature type="transmembrane region" description="Helical" evidence="10">
    <location>
        <begin position="440"/>
        <end position="463"/>
    </location>
</feature>
<dbReference type="Proteomes" id="UP000807353">
    <property type="component" value="Unassembled WGS sequence"/>
</dbReference>
<feature type="transmembrane region" description="Helical" evidence="10">
    <location>
        <begin position="238"/>
        <end position="255"/>
    </location>
</feature>
<gene>
    <name evidence="12" type="ORF">BDZ94DRAFT_1164276</name>
</gene>
<keyword evidence="5 10" id="KW-1133">Transmembrane helix</keyword>
<evidence type="ECO:0000256" key="9">
    <source>
        <dbReference type="ARBA" id="ARBA00023201"/>
    </source>
</evidence>
<dbReference type="InterPro" id="IPR006153">
    <property type="entry name" value="Cation/H_exchanger_TM"/>
</dbReference>
<feature type="transmembrane region" description="Helical" evidence="10">
    <location>
        <begin position="339"/>
        <end position="363"/>
    </location>
</feature>
<sequence length="471" mass="50790">MKSIPYEAPELPILLTISSYIYLLNIAEATFNSLINAGLIGSLALGVIFGPEASNLLPDYIQHTFILLGYIGLLLLVFEAGLSTDISLLYHNIFLSLVVALTGVGLPIALSLLLLAHGYGYSLLQAFGAGAALCSTSLGTTLALLRPGLRQTKTGAVLLSAALLDDIIGLVFAAIIPNLPYEGSSSPNSIAWYTVARPILVSLAFAFGTPALAYILSRLLWKSPPLCRARFFTKQMQLLLIVSVTSGFVAGAQYAGTSELFGAYLAGTSLSYIFSVPTLPTLRVTTSQSQVPCLHDMKDTFAVFIQPLLHHIFSPIFFASIGMAIPIRSLVFVDGSRRVIWRGIVYSFLMILAKTTVGAWMLVHKVSHPRLGWCYWSKKSMRSHKSNKKESGNAKTELTHTQSAALVGLAMVARGEIALIVAQLARPLLVVGTFENNTEAYAVVIWAILITTVSGALGVGLLLRSWDKMLK</sequence>
<evidence type="ECO:0000313" key="12">
    <source>
        <dbReference type="EMBL" id="KAF9463242.1"/>
    </source>
</evidence>
<dbReference type="GO" id="GO:0016020">
    <property type="term" value="C:membrane"/>
    <property type="evidence" value="ECO:0007669"/>
    <property type="project" value="UniProtKB-SubCell"/>
</dbReference>
<evidence type="ECO:0000256" key="5">
    <source>
        <dbReference type="ARBA" id="ARBA00022989"/>
    </source>
</evidence>
<keyword evidence="6" id="KW-0915">Sodium</keyword>
<name>A0A9P5Y6T3_9AGAR</name>
<dbReference type="Gene3D" id="1.20.1530.20">
    <property type="match status" value="1"/>
</dbReference>
<dbReference type="GO" id="GO:0006814">
    <property type="term" value="P:sodium ion transport"/>
    <property type="evidence" value="ECO:0007669"/>
    <property type="project" value="UniProtKB-KW"/>
</dbReference>
<keyword evidence="7" id="KW-0406">Ion transport</keyword>
<comment type="caution">
    <text evidence="12">The sequence shown here is derived from an EMBL/GenBank/DDBJ whole genome shotgun (WGS) entry which is preliminary data.</text>
</comment>
<keyword evidence="4 10" id="KW-0812">Transmembrane</keyword>
<feature type="domain" description="Cation/H+ exchanger transmembrane" evidence="11">
    <location>
        <begin position="39"/>
        <end position="457"/>
    </location>
</feature>
<evidence type="ECO:0000256" key="4">
    <source>
        <dbReference type="ARBA" id="ARBA00022692"/>
    </source>
</evidence>
<dbReference type="AlphaFoldDB" id="A0A9P5Y6T3"/>
<keyword evidence="13" id="KW-1185">Reference proteome</keyword>
<dbReference type="GO" id="GO:1902600">
    <property type="term" value="P:proton transmembrane transport"/>
    <property type="evidence" value="ECO:0007669"/>
    <property type="project" value="InterPro"/>
</dbReference>
<keyword evidence="3" id="KW-0050">Antiport</keyword>
<feature type="transmembrane region" description="Helical" evidence="10">
    <location>
        <begin position="122"/>
        <end position="145"/>
    </location>
</feature>
<comment type="subcellular location">
    <subcellularLocation>
        <location evidence="1">Membrane</location>
        <topology evidence="1">Multi-pass membrane protein</topology>
    </subcellularLocation>
</comment>
<dbReference type="InterPro" id="IPR038770">
    <property type="entry name" value="Na+/solute_symporter_sf"/>
</dbReference>
<feature type="transmembrane region" description="Helical" evidence="10">
    <location>
        <begin position="60"/>
        <end position="82"/>
    </location>
</feature>
<dbReference type="EMBL" id="MU150264">
    <property type="protein sequence ID" value="KAF9463242.1"/>
    <property type="molecule type" value="Genomic_DNA"/>
</dbReference>
<evidence type="ECO:0000259" key="11">
    <source>
        <dbReference type="Pfam" id="PF00999"/>
    </source>
</evidence>
<keyword evidence="9" id="KW-0739">Sodium transport</keyword>
<feature type="transmembrane region" description="Helical" evidence="10">
    <location>
        <begin position="404"/>
        <end position="425"/>
    </location>
</feature>
<keyword evidence="8 10" id="KW-0472">Membrane</keyword>
<organism evidence="12 13">
    <name type="scientific">Collybia nuda</name>
    <dbReference type="NCBI Taxonomy" id="64659"/>
    <lineage>
        <taxon>Eukaryota</taxon>
        <taxon>Fungi</taxon>
        <taxon>Dikarya</taxon>
        <taxon>Basidiomycota</taxon>
        <taxon>Agaricomycotina</taxon>
        <taxon>Agaricomycetes</taxon>
        <taxon>Agaricomycetidae</taxon>
        <taxon>Agaricales</taxon>
        <taxon>Tricholomatineae</taxon>
        <taxon>Clitocybaceae</taxon>
        <taxon>Collybia</taxon>
    </lineage>
</organism>
<reference evidence="12" key="1">
    <citation type="submission" date="2020-11" db="EMBL/GenBank/DDBJ databases">
        <authorList>
            <consortium name="DOE Joint Genome Institute"/>
            <person name="Ahrendt S."/>
            <person name="Riley R."/>
            <person name="Andreopoulos W."/>
            <person name="Labutti K."/>
            <person name="Pangilinan J."/>
            <person name="Ruiz-Duenas F.J."/>
            <person name="Barrasa J.M."/>
            <person name="Sanchez-Garcia M."/>
            <person name="Camarero S."/>
            <person name="Miyauchi S."/>
            <person name="Serrano A."/>
            <person name="Linde D."/>
            <person name="Babiker R."/>
            <person name="Drula E."/>
            <person name="Ayuso-Fernandez I."/>
            <person name="Pacheco R."/>
            <person name="Padilla G."/>
            <person name="Ferreira P."/>
            <person name="Barriuso J."/>
            <person name="Kellner H."/>
            <person name="Castanera R."/>
            <person name="Alfaro M."/>
            <person name="Ramirez L."/>
            <person name="Pisabarro A.G."/>
            <person name="Kuo A."/>
            <person name="Tritt A."/>
            <person name="Lipzen A."/>
            <person name="He G."/>
            <person name="Yan M."/>
            <person name="Ng V."/>
            <person name="Cullen D."/>
            <person name="Martin F."/>
            <person name="Rosso M.-N."/>
            <person name="Henrissat B."/>
            <person name="Hibbett D."/>
            <person name="Martinez A.T."/>
            <person name="Grigoriev I.V."/>
        </authorList>
    </citation>
    <scope>NUCLEOTIDE SEQUENCE</scope>
    <source>
        <strain evidence="12">CBS 247.69</strain>
    </source>
</reference>
<proteinExistence type="predicted"/>
<feature type="transmembrane region" description="Helical" evidence="10">
    <location>
        <begin position="157"/>
        <end position="179"/>
    </location>
</feature>
<evidence type="ECO:0000256" key="7">
    <source>
        <dbReference type="ARBA" id="ARBA00023065"/>
    </source>
</evidence>
<dbReference type="Pfam" id="PF00999">
    <property type="entry name" value="Na_H_Exchanger"/>
    <property type="match status" value="1"/>
</dbReference>
<feature type="transmembrane region" description="Helical" evidence="10">
    <location>
        <begin position="261"/>
        <end position="280"/>
    </location>
</feature>